<dbReference type="AlphaFoldDB" id="A0A930WF59"/>
<reference evidence="1" key="1">
    <citation type="submission" date="2020-04" db="EMBL/GenBank/DDBJ databases">
        <title>Deep metagenomics examines the oral microbiome during advanced dental caries in children, revealing novel taxa and co-occurrences with host molecules.</title>
        <authorList>
            <person name="Baker J.L."/>
            <person name="Morton J.T."/>
            <person name="Dinis M."/>
            <person name="Alvarez R."/>
            <person name="Tran N.C."/>
            <person name="Knight R."/>
            <person name="Edlund A."/>
        </authorList>
    </citation>
    <scope>NUCLEOTIDE SEQUENCE</scope>
    <source>
        <strain evidence="1">JCVI_23_bin.22</strain>
    </source>
</reference>
<keyword evidence="1" id="KW-0378">Hydrolase</keyword>
<dbReference type="Pfam" id="PF08282">
    <property type="entry name" value="Hydrolase_3"/>
    <property type="match status" value="1"/>
</dbReference>
<sequence>MSIKLVAVDIDGTLLNGKKEITPEVFSAIQDAKDAGVKIVIATGRPIPGVRNLLEELHLNEPGNYVITFNGGLVQDTVTGEEYIKESFSYDDYLDIEYLSHKLGVHMHAITKDGIYTANRNIGKYTVYEAGLVNMPVYYRTPEEMIDKEIVKIMYIDEPEILYQAITKLPKELYDKYTLVKSAPFYLEIVKKTVNKGAAVVHLAEKLGLTKEETMAIGDEENDRAMLEVVGNPVVMENGTDELKKIAKYITKSNDESGVAYAIREWVLN</sequence>
<comment type="caution">
    <text evidence="1">The sequence shown here is derived from an EMBL/GenBank/DDBJ whole genome shotgun (WGS) entry which is preliminary data.</text>
</comment>
<dbReference type="Gene3D" id="3.30.1240.10">
    <property type="match status" value="1"/>
</dbReference>
<dbReference type="EC" id="3.1.3.23" evidence="1"/>
<dbReference type="SFLD" id="SFLDS00003">
    <property type="entry name" value="Haloacid_Dehalogenase"/>
    <property type="match status" value="1"/>
</dbReference>
<accession>A0A930WF59</accession>
<dbReference type="GO" id="GO:0050308">
    <property type="term" value="F:sugar-phosphatase activity"/>
    <property type="evidence" value="ECO:0007669"/>
    <property type="project" value="UniProtKB-EC"/>
</dbReference>
<dbReference type="PROSITE" id="PS01228">
    <property type="entry name" value="COF_1"/>
    <property type="match status" value="1"/>
</dbReference>
<dbReference type="SFLD" id="SFLDG01140">
    <property type="entry name" value="C2.B:_Phosphomannomutase_and_P"/>
    <property type="match status" value="1"/>
</dbReference>
<dbReference type="InterPro" id="IPR023214">
    <property type="entry name" value="HAD_sf"/>
</dbReference>
<dbReference type="EMBL" id="JABZYP010000034">
    <property type="protein sequence ID" value="MBF1713583.1"/>
    <property type="molecule type" value="Genomic_DNA"/>
</dbReference>
<dbReference type="SUPFAM" id="SSF56784">
    <property type="entry name" value="HAD-like"/>
    <property type="match status" value="1"/>
</dbReference>
<dbReference type="NCBIfam" id="NF007806">
    <property type="entry name" value="PRK10513.1"/>
    <property type="match status" value="1"/>
</dbReference>
<proteinExistence type="predicted"/>
<name>A0A930WF59_STRIT</name>
<dbReference type="InterPro" id="IPR006379">
    <property type="entry name" value="HAD-SF_hydro_IIB"/>
</dbReference>
<gene>
    <name evidence="1" type="primary">yidA</name>
    <name evidence="1" type="ORF">HXO88_07635</name>
</gene>
<dbReference type="PANTHER" id="PTHR10000">
    <property type="entry name" value="PHOSPHOSERINE PHOSPHATASE"/>
    <property type="match status" value="1"/>
</dbReference>
<dbReference type="SFLD" id="SFLDG01144">
    <property type="entry name" value="C2.B.4:_PGP_Like"/>
    <property type="match status" value="1"/>
</dbReference>
<dbReference type="InterPro" id="IPR036412">
    <property type="entry name" value="HAD-like_sf"/>
</dbReference>
<dbReference type="CDD" id="cd07516">
    <property type="entry name" value="HAD_Pase"/>
    <property type="match status" value="1"/>
</dbReference>
<dbReference type="NCBIfam" id="TIGR00099">
    <property type="entry name" value="Cof-subfamily"/>
    <property type="match status" value="1"/>
</dbReference>
<evidence type="ECO:0000313" key="1">
    <source>
        <dbReference type="EMBL" id="MBF1713583.1"/>
    </source>
</evidence>
<evidence type="ECO:0000313" key="2">
    <source>
        <dbReference type="Proteomes" id="UP000721045"/>
    </source>
</evidence>
<dbReference type="InterPro" id="IPR000150">
    <property type="entry name" value="Cof"/>
</dbReference>
<dbReference type="GO" id="GO:0000287">
    <property type="term" value="F:magnesium ion binding"/>
    <property type="evidence" value="ECO:0007669"/>
    <property type="project" value="TreeGrafter"/>
</dbReference>
<organism evidence="1 2">
    <name type="scientific">Streptococcus intermedius</name>
    <dbReference type="NCBI Taxonomy" id="1338"/>
    <lineage>
        <taxon>Bacteria</taxon>
        <taxon>Bacillati</taxon>
        <taxon>Bacillota</taxon>
        <taxon>Bacilli</taxon>
        <taxon>Lactobacillales</taxon>
        <taxon>Streptococcaceae</taxon>
        <taxon>Streptococcus</taxon>
        <taxon>Streptococcus anginosus group</taxon>
    </lineage>
</organism>
<dbReference type="Gene3D" id="3.40.50.1000">
    <property type="entry name" value="HAD superfamily/HAD-like"/>
    <property type="match status" value="1"/>
</dbReference>
<dbReference type="Proteomes" id="UP000721045">
    <property type="component" value="Unassembled WGS sequence"/>
</dbReference>
<protein>
    <submittedName>
        <fullName evidence="1">Sugar-phosphatase</fullName>
        <ecNumber evidence="1">3.1.3.23</ecNumber>
    </submittedName>
</protein>
<dbReference type="GO" id="GO:0005829">
    <property type="term" value="C:cytosol"/>
    <property type="evidence" value="ECO:0007669"/>
    <property type="project" value="TreeGrafter"/>
</dbReference>
<dbReference type="PANTHER" id="PTHR10000:SF8">
    <property type="entry name" value="HAD SUPERFAMILY HYDROLASE-LIKE, TYPE 3"/>
    <property type="match status" value="1"/>
</dbReference>
<dbReference type="NCBIfam" id="TIGR01484">
    <property type="entry name" value="HAD-SF-IIB"/>
    <property type="match status" value="1"/>
</dbReference>